<feature type="region of interest" description="Disordered" evidence="1">
    <location>
        <begin position="43"/>
        <end position="72"/>
    </location>
</feature>
<dbReference type="EMBL" id="JBHRUG010000031">
    <property type="protein sequence ID" value="MFC3285203.1"/>
    <property type="molecule type" value="Genomic_DNA"/>
</dbReference>
<keyword evidence="3" id="KW-1185">Reference proteome</keyword>
<evidence type="ECO:0000256" key="1">
    <source>
        <dbReference type="SAM" id="MobiDB-lite"/>
    </source>
</evidence>
<accession>A0ABV7LTE6</accession>
<sequence length="87" mass="9821">MAATITPMMIFAPQFLERSRILCSMLASVEDWHENATHYTRQTGTAAKARLTARPDKDLDRPPCPLDARKTGNKKAHRFAVRLMTGH</sequence>
<evidence type="ECO:0000313" key="2">
    <source>
        <dbReference type="EMBL" id="MFC3285203.1"/>
    </source>
</evidence>
<organism evidence="2 3">
    <name type="scientific">Litchfieldella rifensis</name>
    <dbReference type="NCBI Taxonomy" id="762643"/>
    <lineage>
        <taxon>Bacteria</taxon>
        <taxon>Pseudomonadati</taxon>
        <taxon>Pseudomonadota</taxon>
        <taxon>Gammaproteobacteria</taxon>
        <taxon>Oceanospirillales</taxon>
        <taxon>Halomonadaceae</taxon>
        <taxon>Litchfieldella</taxon>
    </lineage>
</organism>
<gene>
    <name evidence="2" type="ORF">ACFOEV_16520</name>
</gene>
<dbReference type="RefSeq" id="WP_386776332.1">
    <property type="nucleotide sequence ID" value="NZ_JBHRUG010000031.1"/>
</dbReference>
<comment type="caution">
    <text evidence="2">The sequence shown here is derived from an EMBL/GenBank/DDBJ whole genome shotgun (WGS) entry which is preliminary data.</text>
</comment>
<proteinExistence type="predicted"/>
<reference evidence="3" key="1">
    <citation type="journal article" date="2019" name="Int. J. Syst. Evol. Microbiol.">
        <title>The Global Catalogue of Microorganisms (GCM) 10K type strain sequencing project: providing services to taxonomists for standard genome sequencing and annotation.</title>
        <authorList>
            <consortium name="The Broad Institute Genomics Platform"/>
            <consortium name="The Broad Institute Genome Sequencing Center for Infectious Disease"/>
            <person name="Wu L."/>
            <person name="Ma J."/>
        </authorList>
    </citation>
    <scope>NUCLEOTIDE SEQUENCE [LARGE SCALE GENOMIC DNA]</scope>
    <source>
        <strain evidence="3">CECT 7698</strain>
    </source>
</reference>
<dbReference type="Proteomes" id="UP001595579">
    <property type="component" value="Unassembled WGS sequence"/>
</dbReference>
<evidence type="ECO:0000313" key="3">
    <source>
        <dbReference type="Proteomes" id="UP001595579"/>
    </source>
</evidence>
<name>A0ABV7LTE6_9GAMM</name>
<protein>
    <submittedName>
        <fullName evidence="2">Uncharacterized protein</fullName>
    </submittedName>
</protein>